<evidence type="ECO:0000256" key="3">
    <source>
        <dbReference type="ARBA" id="ARBA00022723"/>
    </source>
</evidence>
<dbReference type="GO" id="GO:0003824">
    <property type="term" value="F:catalytic activity"/>
    <property type="evidence" value="ECO:0007669"/>
    <property type="project" value="InterPro"/>
</dbReference>
<dbReference type="CDD" id="cd01335">
    <property type="entry name" value="Radical_SAM"/>
    <property type="match status" value="1"/>
</dbReference>
<protein>
    <submittedName>
        <fullName evidence="8">AmmeMemoRadiSam system radical SAM enzyme</fullName>
    </submittedName>
</protein>
<dbReference type="GO" id="GO:0046872">
    <property type="term" value="F:metal ion binding"/>
    <property type="evidence" value="ECO:0007669"/>
    <property type="project" value="UniProtKB-KW"/>
</dbReference>
<comment type="cofactor">
    <cofactor evidence="6">
        <name>[4Fe-4S] cluster</name>
        <dbReference type="ChEBI" id="CHEBI:49883"/>
    </cofactor>
    <text evidence="6">Binds 1 [4Fe-4S] cluster. The cluster is coordinated with 3 cysteines and an exchangeable S-adenosyl-L-methionine.</text>
</comment>
<accession>A0AA48GIY6</accession>
<evidence type="ECO:0000259" key="7">
    <source>
        <dbReference type="PROSITE" id="PS51918"/>
    </source>
</evidence>
<proteinExistence type="predicted"/>
<feature type="binding site" evidence="6">
    <location>
        <position position="95"/>
    </location>
    <ligand>
        <name>[4Fe-4S] cluster</name>
        <dbReference type="ChEBI" id="CHEBI:49883"/>
        <note>4Fe-4S-S-AdoMet</note>
    </ligand>
</feature>
<dbReference type="PROSITE" id="PS51918">
    <property type="entry name" value="RADICAL_SAM"/>
    <property type="match status" value="1"/>
</dbReference>
<dbReference type="InterPro" id="IPR034457">
    <property type="entry name" value="Organic_radical-activating"/>
</dbReference>
<dbReference type="PANTHER" id="PTHR30352">
    <property type="entry name" value="PYRUVATE FORMATE-LYASE-ACTIVATING ENZYME"/>
    <property type="match status" value="1"/>
</dbReference>
<evidence type="ECO:0000256" key="4">
    <source>
        <dbReference type="ARBA" id="ARBA00023004"/>
    </source>
</evidence>
<dbReference type="NCBIfam" id="TIGR04337">
    <property type="entry name" value="AmmeMemoSam_rS"/>
    <property type="match status" value="1"/>
</dbReference>
<dbReference type="Pfam" id="PF04055">
    <property type="entry name" value="Radical_SAM"/>
    <property type="match status" value="1"/>
</dbReference>
<keyword evidence="2 6" id="KW-0949">S-adenosyl-L-methionine</keyword>
<evidence type="ECO:0000256" key="5">
    <source>
        <dbReference type="ARBA" id="ARBA00023014"/>
    </source>
</evidence>
<evidence type="ECO:0000256" key="1">
    <source>
        <dbReference type="ARBA" id="ARBA00022485"/>
    </source>
</evidence>
<organism evidence="8 9">
    <name type="scientific">Mesoterricola silvestris</name>
    <dbReference type="NCBI Taxonomy" id="2927979"/>
    <lineage>
        <taxon>Bacteria</taxon>
        <taxon>Pseudomonadati</taxon>
        <taxon>Acidobacteriota</taxon>
        <taxon>Holophagae</taxon>
        <taxon>Holophagales</taxon>
        <taxon>Holophagaceae</taxon>
        <taxon>Mesoterricola</taxon>
    </lineage>
</organism>
<sequence length="347" mass="37364">MVPATPLPTARFWRSLEGGAVACGLCPRRCRLREGQRGYCLMRGNEGGAMVLHGHGRSSGFAVDPIEKKPLHHFRPGLAVLSFGTLGCNLGCRFCQNWDLSRAPAGRDLAGAVPPAAVPRMALDRGCGGVAFTYNDPVVFHEYAVETAQACRERGLATVAVTAGYHNPEPREEFYRHMDAANIDLKGISDAFYRTHCAGRLGPVLDTLKYVRHGTRTWLEVTTLLIPGANDAPADLDALSAWIAGNLGPDVPLHFTAFRPAWKLKALPPTPLATLLEARRLALANGLRHVYLGNVRTLEGSGTVCHGCGHLLIGRDGYRLTRWDLTREGACARCGTPCPGVFGPGPG</sequence>
<dbReference type="PANTHER" id="PTHR30352:SF5">
    <property type="entry name" value="PYRUVATE FORMATE-LYASE 1-ACTIVATING ENZYME"/>
    <property type="match status" value="1"/>
</dbReference>
<dbReference type="InterPro" id="IPR013785">
    <property type="entry name" value="Aldolase_TIM"/>
</dbReference>
<dbReference type="EMBL" id="AP027080">
    <property type="protein sequence ID" value="BDU71934.1"/>
    <property type="molecule type" value="Genomic_DNA"/>
</dbReference>
<feature type="binding site" evidence="6">
    <location>
        <position position="88"/>
    </location>
    <ligand>
        <name>[4Fe-4S] cluster</name>
        <dbReference type="ChEBI" id="CHEBI:49883"/>
        <note>4Fe-4S-S-AdoMet</note>
    </ligand>
</feature>
<keyword evidence="4 6" id="KW-0408">Iron</keyword>
<keyword evidence="5 6" id="KW-0411">Iron-sulfur</keyword>
<dbReference type="InterPro" id="IPR007197">
    <property type="entry name" value="rSAM"/>
</dbReference>
<name>A0AA48GIY6_9BACT</name>
<dbReference type="GO" id="GO:0051539">
    <property type="term" value="F:4 iron, 4 sulfur cluster binding"/>
    <property type="evidence" value="ECO:0007669"/>
    <property type="project" value="UniProtKB-KW"/>
</dbReference>
<evidence type="ECO:0000313" key="9">
    <source>
        <dbReference type="Proteomes" id="UP001238179"/>
    </source>
</evidence>
<keyword evidence="1" id="KW-0004">4Fe-4S</keyword>
<reference evidence="9" key="1">
    <citation type="journal article" date="2023" name="Int. J. Syst. Evol. Microbiol.">
        <title>Mesoterricola silvestris gen. nov., sp. nov., Mesoterricola sediminis sp. nov., Geothrix oryzae sp. nov., Geothrix edaphica sp. nov., Geothrix rubra sp. nov., and Geothrix limicola sp. nov., six novel members of Acidobacteriota isolated from soils.</title>
        <authorList>
            <person name="Itoh H."/>
            <person name="Sugisawa Y."/>
            <person name="Mise K."/>
            <person name="Xu Z."/>
            <person name="Kuniyasu M."/>
            <person name="Ushijima N."/>
            <person name="Kawano K."/>
            <person name="Kobayashi E."/>
            <person name="Shiratori Y."/>
            <person name="Masuda Y."/>
            <person name="Senoo K."/>
        </authorList>
    </citation>
    <scope>NUCLEOTIDE SEQUENCE [LARGE SCALE GENOMIC DNA]</scope>
    <source>
        <strain evidence="9">W79</strain>
    </source>
</reference>
<dbReference type="InterPro" id="IPR027596">
    <property type="entry name" value="AmmeMemoSam_rS"/>
</dbReference>
<evidence type="ECO:0000256" key="6">
    <source>
        <dbReference type="PIRSR" id="PIRSR004869-50"/>
    </source>
</evidence>
<evidence type="ECO:0000256" key="2">
    <source>
        <dbReference type="ARBA" id="ARBA00022691"/>
    </source>
</evidence>
<feature type="domain" description="Radical SAM core" evidence="7">
    <location>
        <begin position="73"/>
        <end position="288"/>
    </location>
</feature>
<dbReference type="KEGG" id="msil:METEAL_11080"/>
<evidence type="ECO:0000313" key="8">
    <source>
        <dbReference type="EMBL" id="BDU71934.1"/>
    </source>
</evidence>
<dbReference type="PIRSF" id="PIRSF004869">
    <property type="entry name" value="PflX_prd"/>
    <property type="match status" value="1"/>
</dbReference>
<feature type="binding site" evidence="6">
    <location>
        <position position="92"/>
    </location>
    <ligand>
        <name>[4Fe-4S] cluster</name>
        <dbReference type="ChEBI" id="CHEBI:49883"/>
        <note>4Fe-4S-S-AdoMet</note>
    </ligand>
</feature>
<dbReference type="SUPFAM" id="SSF102114">
    <property type="entry name" value="Radical SAM enzymes"/>
    <property type="match status" value="1"/>
</dbReference>
<dbReference type="RefSeq" id="WP_316414837.1">
    <property type="nucleotide sequence ID" value="NZ_AP027080.1"/>
</dbReference>
<dbReference type="SFLD" id="SFLDG01101">
    <property type="entry name" value="Uncharacterised_Radical_SAM_Su"/>
    <property type="match status" value="1"/>
</dbReference>
<dbReference type="SFLD" id="SFLDS00029">
    <property type="entry name" value="Radical_SAM"/>
    <property type="match status" value="1"/>
</dbReference>
<dbReference type="InterPro" id="IPR058240">
    <property type="entry name" value="rSAM_sf"/>
</dbReference>
<keyword evidence="3 6" id="KW-0479">Metal-binding</keyword>
<dbReference type="AlphaFoldDB" id="A0AA48GIY6"/>
<keyword evidence="9" id="KW-1185">Reference proteome</keyword>
<gene>
    <name evidence="8" type="primary">pflA</name>
    <name evidence="8" type="ORF">METEAL_11080</name>
</gene>
<dbReference type="InterPro" id="IPR016431">
    <property type="entry name" value="Pyrv-formate_lyase-activ_prd"/>
</dbReference>
<dbReference type="Gene3D" id="3.20.20.70">
    <property type="entry name" value="Aldolase class I"/>
    <property type="match status" value="1"/>
</dbReference>
<dbReference type="Proteomes" id="UP001238179">
    <property type="component" value="Chromosome"/>
</dbReference>